<feature type="compositionally biased region" description="Acidic residues" evidence="2">
    <location>
        <begin position="380"/>
        <end position="403"/>
    </location>
</feature>
<dbReference type="PANTHER" id="PTHR43110:SF1">
    <property type="entry name" value="THIOL PEROXIDASE"/>
    <property type="match status" value="1"/>
</dbReference>
<sequence length="411" mass="43975">MLGEGTAAPTFALPGIVDGAQREVDLADYVGDGILVLAFYPADFNPAATDESCDLTELDLFTMQRDVDIFAVSPDSLFSHRAYADEYSLSLPLLADTHGEAIDAYDVRDEEGDQLLAERAVFVVDQDGVVQYAWSTTDLEERPDVDAVREAVSNVGGDSTAVGRYRVGHAHYMEGRRAFTSAMGSYEDQDWLIAQGDFERAMAEFQESADQFQSAVRFAESEPLEQGFERAQEKATSLWQAAEWLADSANQYASGNGEEADNYRRDAEAPLEVARDIGEPPDPDDIDLDADAAAQATAAGDDSADLDVPPDPGTAPTTSQPGGDATGEPKTDEDVDAAVKDVEVDSPDSLGPGVDERGDRQPAGDGARPTDVADAVRIDGDDDRSADESAAADDDAANDEDIELDLKDPTE</sequence>
<keyword evidence="5" id="KW-1185">Reference proteome</keyword>
<dbReference type="Gene3D" id="3.40.30.10">
    <property type="entry name" value="Glutaredoxin"/>
    <property type="match status" value="1"/>
</dbReference>
<evidence type="ECO:0000313" key="4">
    <source>
        <dbReference type="EMBL" id="MFD1585970.1"/>
    </source>
</evidence>
<dbReference type="PROSITE" id="PS51352">
    <property type="entry name" value="THIOREDOXIN_2"/>
    <property type="match status" value="1"/>
</dbReference>
<feature type="compositionally biased region" description="Basic and acidic residues" evidence="2">
    <location>
        <begin position="327"/>
        <end position="343"/>
    </location>
</feature>
<dbReference type="Pfam" id="PF00578">
    <property type="entry name" value="AhpC-TSA"/>
    <property type="match status" value="1"/>
</dbReference>
<protein>
    <submittedName>
        <fullName evidence="4">Redoxin domain-containing protein</fullName>
    </submittedName>
</protein>
<accession>A0ABD6C943</accession>
<dbReference type="SUPFAM" id="SSF52833">
    <property type="entry name" value="Thioredoxin-like"/>
    <property type="match status" value="1"/>
</dbReference>
<dbReference type="RefSeq" id="WP_247376771.1">
    <property type="nucleotide sequence ID" value="NZ_JALLGV010000003.1"/>
</dbReference>
<dbReference type="PANTHER" id="PTHR43110">
    <property type="entry name" value="THIOL PEROXIDASE"/>
    <property type="match status" value="1"/>
</dbReference>
<dbReference type="AlphaFoldDB" id="A0ABD6C943"/>
<name>A0ABD6C943_9EURY</name>
<gene>
    <name evidence="4" type="ORF">ACFR9U_03170</name>
</gene>
<keyword evidence="1" id="KW-0676">Redox-active center</keyword>
<evidence type="ECO:0000256" key="1">
    <source>
        <dbReference type="ARBA" id="ARBA00023284"/>
    </source>
</evidence>
<evidence type="ECO:0000259" key="3">
    <source>
        <dbReference type="PROSITE" id="PS51352"/>
    </source>
</evidence>
<feature type="domain" description="Thioredoxin" evidence="3">
    <location>
        <begin position="2"/>
        <end position="157"/>
    </location>
</feature>
<dbReference type="InterPro" id="IPR000866">
    <property type="entry name" value="AhpC/TSA"/>
</dbReference>
<comment type="caution">
    <text evidence="4">The sequence shown here is derived from an EMBL/GenBank/DDBJ whole genome shotgun (WGS) entry which is preliminary data.</text>
</comment>
<evidence type="ECO:0000313" key="5">
    <source>
        <dbReference type="Proteomes" id="UP001597119"/>
    </source>
</evidence>
<reference evidence="4 5" key="1">
    <citation type="journal article" date="2019" name="Int. J. Syst. Evol. Microbiol.">
        <title>The Global Catalogue of Microorganisms (GCM) 10K type strain sequencing project: providing services to taxonomists for standard genome sequencing and annotation.</title>
        <authorList>
            <consortium name="The Broad Institute Genomics Platform"/>
            <consortium name="The Broad Institute Genome Sequencing Center for Infectious Disease"/>
            <person name="Wu L."/>
            <person name="Ma J."/>
        </authorList>
    </citation>
    <scope>NUCLEOTIDE SEQUENCE [LARGE SCALE GENOMIC DNA]</scope>
    <source>
        <strain evidence="4 5">CGMCC 1.12125</strain>
    </source>
</reference>
<dbReference type="InterPro" id="IPR036249">
    <property type="entry name" value="Thioredoxin-like_sf"/>
</dbReference>
<dbReference type="InterPro" id="IPR013766">
    <property type="entry name" value="Thioredoxin_domain"/>
</dbReference>
<dbReference type="Proteomes" id="UP001597119">
    <property type="component" value="Unassembled WGS sequence"/>
</dbReference>
<feature type="region of interest" description="Disordered" evidence="2">
    <location>
        <begin position="293"/>
        <end position="411"/>
    </location>
</feature>
<proteinExistence type="predicted"/>
<dbReference type="InterPro" id="IPR050455">
    <property type="entry name" value="Tpx_Peroxidase_subfamily"/>
</dbReference>
<organism evidence="4 5">
    <name type="scientific">Halorientalis brevis</name>
    <dbReference type="NCBI Taxonomy" id="1126241"/>
    <lineage>
        <taxon>Archaea</taxon>
        <taxon>Methanobacteriati</taxon>
        <taxon>Methanobacteriota</taxon>
        <taxon>Stenosarchaea group</taxon>
        <taxon>Halobacteria</taxon>
        <taxon>Halobacteriales</taxon>
        <taxon>Haloarculaceae</taxon>
        <taxon>Halorientalis</taxon>
    </lineage>
</organism>
<dbReference type="EMBL" id="JBHUDJ010000001">
    <property type="protein sequence ID" value="MFD1585970.1"/>
    <property type="molecule type" value="Genomic_DNA"/>
</dbReference>
<evidence type="ECO:0000256" key="2">
    <source>
        <dbReference type="SAM" id="MobiDB-lite"/>
    </source>
</evidence>